<comment type="subcellular location">
    <subcellularLocation>
        <location evidence="1">Membrane</location>
        <topology evidence="1">Multi-pass membrane protein</topology>
    </subcellularLocation>
</comment>
<reference evidence="8" key="1">
    <citation type="submission" date="2016-10" db="EMBL/GenBank/DDBJ databases">
        <authorList>
            <person name="Varghese N."/>
            <person name="Submissions S."/>
        </authorList>
    </citation>
    <scope>NUCLEOTIDE SEQUENCE [LARGE SCALE GENOMIC DNA]</scope>
    <source>
        <strain evidence="8">DSM 22251</strain>
    </source>
</reference>
<dbReference type="PANTHER" id="PTHR21716:SF62">
    <property type="entry name" value="TRANSPORT PROTEIN YDBI-RELATED"/>
    <property type="match status" value="1"/>
</dbReference>
<dbReference type="AlphaFoldDB" id="A0A1I3JMF0"/>
<keyword evidence="5 6" id="KW-0472">Membrane</keyword>
<dbReference type="RefSeq" id="WP_089817959.1">
    <property type="nucleotide sequence ID" value="NZ_FORQ01000001.1"/>
</dbReference>
<protein>
    <submittedName>
        <fullName evidence="7">Predicted PurR-regulated permease PerM</fullName>
    </submittedName>
</protein>
<dbReference type="GO" id="GO:0016020">
    <property type="term" value="C:membrane"/>
    <property type="evidence" value="ECO:0007669"/>
    <property type="project" value="UniProtKB-SubCell"/>
</dbReference>
<name>A0A1I3JMF0_9FLAO</name>
<accession>A0A1I3JMF0</accession>
<feature type="transmembrane region" description="Helical" evidence="6">
    <location>
        <begin position="17"/>
        <end position="34"/>
    </location>
</feature>
<feature type="transmembrane region" description="Helical" evidence="6">
    <location>
        <begin position="40"/>
        <end position="61"/>
    </location>
</feature>
<feature type="transmembrane region" description="Helical" evidence="6">
    <location>
        <begin position="243"/>
        <end position="262"/>
    </location>
</feature>
<evidence type="ECO:0000256" key="5">
    <source>
        <dbReference type="ARBA" id="ARBA00023136"/>
    </source>
</evidence>
<dbReference type="EMBL" id="FORQ01000001">
    <property type="protein sequence ID" value="SFI61439.1"/>
    <property type="molecule type" value="Genomic_DNA"/>
</dbReference>
<evidence type="ECO:0000256" key="4">
    <source>
        <dbReference type="ARBA" id="ARBA00022989"/>
    </source>
</evidence>
<sequence>MDQNSPASKNLNFKNKVWIAAGILLLFVVVAYLFSTLLNLLLLVLAGALISIYFHAFAGLVTEKLKIGSPYALIVSIVLNLIIIGAFFWFVGARLNSQIDELSQKLPQTINNAKTWLSERPLGEKILNYSTKSLNSGKATSALKSFFSSTFGILSDIYIVLLLAIFFTAGPSVYRRGIIHLVPSKGKKTAENLYDEIHRVLKNWIKGEIFGFFFIAVLSGLGLWILGMPLILTLALIAGLLNFIPNFGPLIALVPAVLLGLMQGPNTALLVLGLYTFIQIVQSTVTQPLIQKKMVSVPPALLIFGQVAMGLIAGFWGVLLATPVVAIIMTLVNKLYVEKQEDENEKNAA</sequence>
<evidence type="ECO:0000256" key="3">
    <source>
        <dbReference type="ARBA" id="ARBA00022692"/>
    </source>
</evidence>
<organism evidence="7 8">
    <name type="scientific">Kaistella treverensis</name>
    <dbReference type="NCBI Taxonomy" id="631455"/>
    <lineage>
        <taxon>Bacteria</taxon>
        <taxon>Pseudomonadati</taxon>
        <taxon>Bacteroidota</taxon>
        <taxon>Flavobacteriia</taxon>
        <taxon>Flavobacteriales</taxon>
        <taxon>Weeksellaceae</taxon>
        <taxon>Chryseobacterium group</taxon>
        <taxon>Kaistella</taxon>
    </lineage>
</organism>
<dbReference type="Pfam" id="PF01594">
    <property type="entry name" value="AI-2E_transport"/>
    <property type="match status" value="1"/>
</dbReference>
<evidence type="ECO:0000256" key="6">
    <source>
        <dbReference type="SAM" id="Phobius"/>
    </source>
</evidence>
<dbReference type="InterPro" id="IPR002549">
    <property type="entry name" value="AI-2E-like"/>
</dbReference>
<feature type="transmembrane region" description="Helical" evidence="6">
    <location>
        <begin position="209"/>
        <end position="237"/>
    </location>
</feature>
<evidence type="ECO:0000256" key="1">
    <source>
        <dbReference type="ARBA" id="ARBA00004141"/>
    </source>
</evidence>
<evidence type="ECO:0000313" key="8">
    <source>
        <dbReference type="Proteomes" id="UP000242560"/>
    </source>
</evidence>
<keyword evidence="4 6" id="KW-1133">Transmembrane helix</keyword>
<dbReference type="GO" id="GO:0055085">
    <property type="term" value="P:transmembrane transport"/>
    <property type="evidence" value="ECO:0007669"/>
    <property type="project" value="TreeGrafter"/>
</dbReference>
<comment type="similarity">
    <text evidence="2">Belongs to the autoinducer-2 exporter (AI-2E) (TC 2.A.86) family.</text>
</comment>
<keyword evidence="8" id="KW-1185">Reference proteome</keyword>
<keyword evidence="3 6" id="KW-0812">Transmembrane</keyword>
<feature type="transmembrane region" description="Helical" evidence="6">
    <location>
        <begin position="302"/>
        <end position="332"/>
    </location>
</feature>
<gene>
    <name evidence="7" type="ORF">SAMN05421638_0271</name>
</gene>
<evidence type="ECO:0000256" key="2">
    <source>
        <dbReference type="ARBA" id="ARBA00009773"/>
    </source>
</evidence>
<dbReference type="Proteomes" id="UP000242560">
    <property type="component" value="Unassembled WGS sequence"/>
</dbReference>
<feature type="transmembrane region" description="Helical" evidence="6">
    <location>
        <begin position="146"/>
        <end position="167"/>
    </location>
</feature>
<feature type="transmembrane region" description="Helical" evidence="6">
    <location>
        <begin position="269"/>
        <end position="290"/>
    </location>
</feature>
<feature type="transmembrane region" description="Helical" evidence="6">
    <location>
        <begin position="73"/>
        <end position="92"/>
    </location>
</feature>
<dbReference type="PANTHER" id="PTHR21716">
    <property type="entry name" value="TRANSMEMBRANE PROTEIN"/>
    <property type="match status" value="1"/>
</dbReference>
<proteinExistence type="inferred from homology"/>
<evidence type="ECO:0000313" key="7">
    <source>
        <dbReference type="EMBL" id="SFI61439.1"/>
    </source>
</evidence>